<proteinExistence type="predicted"/>
<accession>A0AAD4K800</accession>
<protein>
    <submittedName>
        <fullName evidence="2">Uncharacterized protein</fullName>
    </submittedName>
</protein>
<reference evidence="2" key="1">
    <citation type="journal article" date="2021" name="Mol. Ecol. Resour.">
        <title>Phylogenomic analyses of the genus Drosophila reveals genomic signals of climate adaptation.</title>
        <authorList>
            <person name="Li F."/>
            <person name="Rane R.V."/>
            <person name="Luria V."/>
            <person name="Xiong Z."/>
            <person name="Chen J."/>
            <person name="Li Z."/>
            <person name="Catullo R.A."/>
            <person name="Griffin P.C."/>
            <person name="Schiffer M."/>
            <person name="Pearce S."/>
            <person name="Lee S.F."/>
            <person name="McElroy K."/>
            <person name="Stocker A."/>
            <person name="Shirriffs J."/>
            <person name="Cockerell F."/>
            <person name="Coppin C."/>
            <person name="Sgro C.M."/>
            <person name="Karger A."/>
            <person name="Cain J.W."/>
            <person name="Weber J.A."/>
            <person name="Santpere G."/>
            <person name="Kirschner M.W."/>
            <person name="Hoffmann A.A."/>
            <person name="Oakeshott J.G."/>
            <person name="Zhang G."/>
        </authorList>
    </citation>
    <scope>NUCLEOTIDE SEQUENCE</scope>
    <source>
        <strain evidence="2">BGI-SZ-2011g</strain>
    </source>
</reference>
<feature type="signal peptide" evidence="1">
    <location>
        <begin position="1"/>
        <end position="23"/>
    </location>
</feature>
<comment type="caution">
    <text evidence="2">The sequence shown here is derived from an EMBL/GenBank/DDBJ whole genome shotgun (WGS) entry which is preliminary data.</text>
</comment>
<dbReference type="AlphaFoldDB" id="A0AAD4K800"/>
<evidence type="ECO:0000256" key="1">
    <source>
        <dbReference type="SAM" id="SignalP"/>
    </source>
</evidence>
<feature type="chain" id="PRO_5042118120" evidence="1">
    <location>
        <begin position="24"/>
        <end position="83"/>
    </location>
</feature>
<keyword evidence="1" id="KW-0732">Signal</keyword>
<organism evidence="2 3">
    <name type="scientific">Drosophila rubida</name>
    <dbReference type="NCBI Taxonomy" id="30044"/>
    <lineage>
        <taxon>Eukaryota</taxon>
        <taxon>Metazoa</taxon>
        <taxon>Ecdysozoa</taxon>
        <taxon>Arthropoda</taxon>
        <taxon>Hexapoda</taxon>
        <taxon>Insecta</taxon>
        <taxon>Pterygota</taxon>
        <taxon>Neoptera</taxon>
        <taxon>Endopterygota</taxon>
        <taxon>Diptera</taxon>
        <taxon>Brachycera</taxon>
        <taxon>Muscomorpha</taxon>
        <taxon>Ephydroidea</taxon>
        <taxon>Drosophilidae</taxon>
        <taxon>Drosophila</taxon>
    </lineage>
</organism>
<sequence>MKPFAHLLVCFILLLNLIVGLHAGLFFVRNGVIYCKFSTRASCDKVTPLCVKITATAPATSTCKYYKSECQYEIDRCLGKSRK</sequence>
<evidence type="ECO:0000313" key="3">
    <source>
        <dbReference type="Proteomes" id="UP001200034"/>
    </source>
</evidence>
<gene>
    <name evidence="2" type="ORF">KR093_008770</name>
</gene>
<evidence type="ECO:0000313" key="2">
    <source>
        <dbReference type="EMBL" id="KAH8384807.1"/>
    </source>
</evidence>
<name>A0AAD4K800_9MUSC</name>
<keyword evidence="3" id="KW-1185">Reference proteome</keyword>
<dbReference type="Proteomes" id="UP001200034">
    <property type="component" value="Unassembled WGS sequence"/>
</dbReference>
<dbReference type="EMBL" id="JAJJHW010000681">
    <property type="protein sequence ID" value="KAH8384807.1"/>
    <property type="molecule type" value="Genomic_DNA"/>
</dbReference>